<reference evidence="7 8" key="1">
    <citation type="journal article" date="2018" name="Nat. Ecol. Evol.">
        <title>Shark genomes provide insights into elasmobranch evolution and the origin of vertebrates.</title>
        <authorList>
            <person name="Hara Y"/>
            <person name="Yamaguchi K"/>
            <person name="Onimaru K"/>
            <person name="Kadota M"/>
            <person name="Koyanagi M"/>
            <person name="Keeley SD"/>
            <person name="Tatsumi K"/>
            <person name="Tanaka K"/>
            <person name="Motone F"/>
            <person name="Kageyama Y"/>
            <person name="Nozu R"/>
            <person name="Adachi N"/>
            <person name="Nishimura O"/>
            <person name="Nakagawa R"/>
            <person name="Tanegashima C"/>
            <person name="Kiyatake I"/>
            <person name="Matsumoto R"/>
            <person name="Murakumo K"/>
            <person name="Nishida K"/>
            <person name="Terakita A"/>
            <person name="Kuratani S"/>
            <person name="Sato K"/>
            <person name="Hyodo S Kuraku.S."/>
        </authorList>
    </citation>
    <scope>NUCLEOTIDE SEQUENCE [LARGE SCALE GENOMIC DNA]</scope>
</reference>
<name>A0A401SJ57_CHIPU</name>
<organism evidence="7 8">
    <name type="scientific">Chiloscyllium punctatum</name>
    <name type="common">Brownbanded bambooshark</name>
    <name type="synonym">Hemiscyllium punctatum</name>
    <dbReference type="NCBI Taxonomy" id="137246"/>
    <lineage>
        <taxon>Eukaryota</taxon>
        <taxon>Metazoa</taxon>
        <taxon>Chordata</taxon>
        <taxon>Craniata</taxon>
        <taxon>Vertebrata</taxon>
        <taxon>Chondrichthyes</taxon>
        <taxon>Elasmobranchii</taxon>
        <taxon>Galeomorphii</taxon>
        <taxon>Galeoidea</taxon>
        <taxon>Orectolobiformes</taxon>
        <taxon>Hemiscylliidae</taxon>
        <taxon>Chiloscyllium</taxon>
    </lineage>
</organism>
<dbReference type="EMBL" id="BEZZ01000303">
    <property type="protein sequence ID" value="GCC30444.1"/>
    <property type="molecule type" value="Genomic_DNA"/>
</dbReference>
<sequence>MGSVDLSAALSKDGFVKIEGFFTEDECDSLRKRILEITDKMDISKDLRTEFTTQASKQLKAQGSKDYFLTSGDKVRFFFEEGVFDSKGDFLVPKEKSLNKIGHALHALDPIFKNLTHSLEVQEIARKLDLKEPVIVQSMYIFKQPQIGGEVNPHQDASFLYTEPLGRIVGFWIALEDATEENSCLWFIPGSHTAGITRRMLRAPKGEYPLLKFIGEQPDYPDNEFIPVPVKKGGLILIHGEVVHKSARNMSNKSRHVYAFHLMESQDSHWSKENWLQPTLELPFPLLYT</sequence>
<dbReference type="STRING" id="137246.A0A401SJ57"/>
<keyword evidence="2" id="KW-0479">Metal-binding</keyword>
<gene>
    <name evidence="7" type="ORF">chiPu_0008895</name>
</gene>
<dbReference type="PANTHER" id="PTHR20883:SF15">
    <property type="entry name" value="PHYTANOYL-COA DIOXYGENASE DOMAIN-CONTAINING PROTEIN 1"/>
    <property type="match status" value="1"/>
</dbReference>
<dbReference type="Pfam" id="PF05721">
    <property type="entry name" value="PhyH"/>
    <property type="match status" value="1"/>
</dbReference>
<evidence type="ECO:0000256" key="5">
    <source>
        <dbReference type="ARBA" id="ARBA00039857"/>
    </source>
</evidence>
<evidence type="ECO:0000256" key="6">
    <source>
        <dbReference type="ARBA" id="ARBA00045487"/>
    </source>
</evidence>
<dbReference type="SUPFAM" id="SSF51197">
    <property type="entry name" value="Clavaminate synthase-like"/>
    <property type="match status" value="1"/>
</dbReference>
<protein>
    <recommendedName>
        <fullName evidence="5">Phytanoyl-CoA dioxygenase domain-containing protein 1</fullName>
    </recommendedName>
</protein>
<evidence type="ECO:0000313" key="8">
    <source>
        <dbReference type="Proteomes" id="UP000287033"/>
    </source>
</evidence>
<keyword evidence="8" id="KW-1185">Reference proteome</keyword>
<comment type="similarity">
    <text evidence="4">Belongs to the PhyH family. PHYHD1 subfamily.</text>
</comment>
<proteinExistence type="inferred from homology"/>
<dbReference type="GO" id="GO:0046872">
    <property type="term" value="F:metal ion binding"/>
    <property type="evidence" value="ECO:0007669"/>
    <property type="project" value="UniProtKB-KW"/>
</dbReference>
<dbReference type="Proteomes" id="UP000287033">
    <property type="component" value="Unassembled WGS sequence"/>
</dbReference>
<evidence type="ECO:0000256" key="4">
    <source>
        <dbReference type="ARBA" id="ARBA00038356"/>
    </source>
</evidence>
<dbReference type="OMA" id="KYSEDNW"/>
<dbReference type="PANTHER" id="PTHR20883">
    <property type="entry name" value="PHYTANOYL-COA DIOXYGENASE DOMAIN CONTAINING 1"/>
    <property type="match status" value="1"/>
</dbReference>
<comment type="function">
    <text evidence="6">2-oxoglutarate(2OG)-dependent dioxygenase that catalyzes the conversion of 2-oxoglutarate to succinate and CO(2) in an iron-dependent manner. However, does not couple 2OG turnover to the hydroxylation of acyl-coenzyme A derivatives, implying that it is not directly involved in phytanoyl coenzyme-A metabolism. Does not show detectable activity towards fatty acid CoA thioesters.</text>
</comment>
<dbReference type="Gene3D" id="2.60.120.620">
    <property type="entry name" value="q2cbj1_9rhob like domain"/>
    <property type="match status" value="1"/>
</dbReference>
<accession>A0A401SJ57</accession>
<evidence type="ECO:0000256" key="1">
    <source>
        <dbReference type="ARBA" id="ARBA00001962"/>
    </source>
</evidence>
<evidence type="ECO:0000313" key="7">
    <source>
        <dbReference type="EMBL" id="GCC30444.1"/>
    </source>
</evidence>
<keyword evidence="3" id="KW-0408">Iron</keyword>
<evidence type="ECO:0000256" key="2">
    <source>
        <dbReference type="ARBA" id="ARBA00022723"/>
    </source>
</evidence>
<dbReference type="AlphaFoldDB" id="A0A401SJ57"/>
<comment type="caution">
    <text evidence="7">The sequence shown here is derived from an EMBL/GenBank/DDBJ whole genome shotgun (WGS) entry which is preliminary data.</text>
</comment>
<dbReference type="InterPro" id="IPR008775">
    <property type="entry name" value="Phytyl_CoA_dOase-like"/>
</dbReference>
<dbReference type="OrthoDB" id="445007at2759"/>
<evidence type="ECO:0000256" key="3">
    <source>
        <dbReference type="ARBA" id="ARBA00023004"/>
    </source>
</evidence>
<comment type="cofactor">
    <cofactor evidence="1">
        <name>Fe cation</name>
        <dbReference type="ChEBI" id="CHEBI:24875"/>
    </cofactor>
</comment>